<keyword evidence="4" id="KW-0808">Transferase</keyword>
<dbReference type="GO" id="GO:0005525">
    <property type="term" value="F:GTP binding"/>
    <property type="evidence" value="ECO:0007669"/>
    <property type="project" value="UniProtKB-KW"/>
</dbReference>
<evidence type="ECO:0000259" key="12">
    <source>
        <dbReference type="Pfam" id="PF03281"/>
    </source>
</evidence>
<comment type="cofactor">
    <cofactor evidence="2">
        <name>Mg(2+)</name>
        <dbReference type="ChEBI" id="CHEBI:18420"/>
    </cofactor>
</comment>
<evidence type="ECO:0000256" key="11">
    <source>
        <dbReference type="ARBA" id="ARBA00023211"/>
    </source>
</evidence>
<keyword evidence="5" id="KW-0548">Nucleotidyltransferase</keyword>
<organism evidence="14 15">
    <name type="scientific">Tribolium castaneum</name>
    <name type="common">Red flour beetle</name>
    <dbReference type="NCBI Taxonomy" id="7070"/>
    <lineage>
        <taxon>Eukaryota</taxon>
        <taxon>Metazoa</taxon>
        <taxon>Ecdysozoa</taxon>
        <taxon>Arthropoda</taxon>
        <taxon>Hexapoda</taxon>
        <taxon>Insecta</taxon>
        <taxon>Pterygota</taxon>
        <taxon>Neoptera</taxon>
        <taxon>Endopterygota</taxon>
        <taxon>Coleoptera</taxon>
        <taxon>Polyphaga</taxon>
        <taxon>Cucujiformia</taxon>
        <taxon>Tenebrionidae</taxon>
        <taxon>Tenebrionidae incertae sedis</taxon>
        <taxon>Tribolium</taxon>
    </lineage>
</organism>
<protein>
    <submittedName>
        <fullName evidence="14">Uncharacterized protein</fullName>
    </submittedName>
</protein>
<dbReference type="GO" id="GO:0005524">
    <property type="term" value="F:ATP binding"/>
    <property type="evidence" value="ECO:0007669"/>
    <property type="project" value="UniProtKB-KW"/>
</dbReference>
<evidence type="ECO:0000259" key="13">
    <source>
        <dbReference type="Pfam" id="PF20266"/>
    </source>
</evidence>
<keyword evidence="15" id="KW-1185">Reference proteome</keyword>
<evidence type="ECO:0000256" key="3">
    <source>
        <dbReference type="ARBA" id="ARBA00008307"/>
    </source>
</evidence>
<evidence type="ECO:0000313" key="14">
    <source>
        <dbReference type="EMBL" id="EFA05440.1"/>
    </source>
</evidence>
<dbReference type="SMART" id="SM01265">
    <property type="entry name" value="Mab-21"/>
    <property type="match status" value="1"/>
</dbReference>
<dbReference type="Pfam" id="PF03281">
    <property type="entry name" value="Mab-21"/>
    <property type="match status" value="1"/>
</dbReference>
<evidence type="ECO:0000313" key="15">
    <source>
        <dbReference type="Proteomes" id="UP000007266"/>
    </source>
</evidence>
<sequence>MTGKSQSLNKVFIGLEQGLNVANQKRLISCEKRDVVLTKKRVEKIIYRVVNAMKKESSTFSKLYWKIFGVGSIYDEIKIGKADEFDIDLLLRLPPNLELSLEEKTVPGFTKFQIKNFECLSSLDSHLYSDMKKFVDSKNYLLSEHLMRSFILEIFTKALAHFPNNIITIGGEEHKYIQPALTLTIESQNFHVSVDLVASFILGKNYWPETVQNNNPHAFPSDFFVVPARPVDETTQKERLWRLSFHVQERQILQNRHRMKAAIRVLKRIRDHFAHPVHSHAIKTLFLWELSKNNPTLETTALWKSPLSSVVIWMLEQYLKCLSDGKILDFWNPKHNLLSYLSTEEIERCRDDIALMIDDVKERPRAEVLLSYLK</sequence>
<dbReference type="FunCoup" id="D2A5Z1">
    <property type="interactions" value="12"/>
</dbReference>
<dbReference type="InParanoid" id="D2A5Z1"/>
<keyword evidence="8" id="KW-0067">ATP-binding</keyword>
<evidence type="ECO:0000256" key="2">
    <source>
        <dbReference type="ARBA" id="ARBA00001946"/>
    </source>
</evidence>
<dbReference type="OrthoDB" id="6054650at2759"/>
<name>D2A5Z1_TRICA</name>
<evidence type="ECO:0000256" key="1">
    <source>
        <dbReference type="ARBA" id="ARBA00001936"/>
    </source>
</evidence>
<reference evidence="14 15" key="1">
    <citation type="journal article" date="2008" name="Nature">
        <title>The genome of the model beetle and pest Tribolium castaneum.</title>
        <authorList>
            <consortium name="Tribolium Genome Sequencing Consortium"/>
            <person name="Richards S."/>
            <person name="Gibbs R.A."/>
            <person name="Weinstock G.M."/>
            <person name="Brown S.J."/>
            <person name="Denell R."/>
            <person name="Beeman R.W."/>
            <person name="Gibbs R."/>
            <person name="Beeman R.W."/>
            <person name="Brown S.J."/>
            <person name="Bucher G."/>
            <person name="Friedrich M."/>
            <person name="Grimmelikhuijzen C.J."/>
            <person name="Klingler M."/>
            <person name="Lorenzen M."/>
            <person name="Richards S."/>
            <person name="Roth S."/>
            <person name="Schroder R."/>
            <person name="Tautz D."/>
            <person name="Zdobnov E.M."/>
            <person name="Muzny D."/>
            <person name="Gibbs R.A."/>
            <person name="Weinstock G.M."/>
            <person name="Attaway T."/>
            <person name="Bell S."/>
            <person name="Buhay C.J."/>
            <person name="Chandrabose M.N."/>
            <person name="Chavez D."/>
            <person name="Clerk-Blankenburg K.P."/>
            <person name="Cree A."/>
            <person name="Dao M."/>
            <person name="Davis C."/>
            <person name="Chacko J."/>
            <person name="Dinh H."/>
            <person name="Dugan-Rocha S."/>
            <person name="Fowler G."/>
            <person name="Garner T.T."/>
            <person name="Garnes J."/>
            <person name="Gnirke A."/>
            <person name="Hawes A."/>
            <person name="Hernandez J."/>
            <person name="Hines S."/>
            <person name="Holder M."/>
            <person name="Hume J."/>
            <person name="Jhangiani S.N."/>
            <person name="Joshi V."/>
            <person name="Khan Z.M."/>
            <person name="Jackson L."/>
            <person name="Kovar C."/>
            <person name="Kowis A."/>
            <person name="Lee S."/>
            <person name="Lewis L.R."/>
            <person name="Margolis J."/>
            <person name="Morgan M."/>
            <person name="Nazareth L.V."/>
            <person name="Nguyen N."/>
            <person name="Okwuonu G."/>
            <person name="Parker D."/>
            <person name="Richards S."/>
            <person name="Ruiz S.J."/>
            <person name="Santibanez J."/>
            <person name="Savard J."/>
            <person name="Scherer S.E."/>
            <person name="Schneider B."/>
            <person name="Sodergren E."/>
            <person name="Tautz D."/>
            <person name="Vattahil S."/>
            <person name="Villasana D."/>
            <person name="White C.S."/>
            <person name="Wright R."/>
            <person name="Park Y."/>
            <person name="Beeman R.W."/>
            <person name="Lord J."/>
            <person name="Oppert B."/>
            <person name="Lorenzen M."/>
            <person name="Brown S."/>
            <person name="Wang L."/>
            <person name="Savard J."/>
            <person name="Tautz D."/>
            <person name="Richards S."/>
            <person name="Weinstock G."/>
            <person name="Gibbs R.A."/>
            <person name="Liu Y."/>
            <person name="Worley K."/>
            <person name="Weinstock G."/>
            <person name="Elsik C.G."/>
            <person name="Reese J.T."/>
            <person name="Elhaik E."/>
            <person name="Landan G."/>
            <person name="Graur D."/>
            <person name="Arensburger P."/>
            <person name="Atkinson P."/>
            <person name="Beeman R.W."/>
            <person name="Beidler J."/>
            <person name="Brown S.J."/>
            <person name="Demuth J.P."/>
            <person name="Drury D.W."/>
            <person name="Du Y.Z."/>
            <person name="Fujiwara H."/>
            <person name="Lorenzen M."/>
            <person name="Maselli V."/>
            <person name="Osanai M."/>
            <person name="Park Y."/>
            <person name="Robertson H.M."/>
            <person name="Tu Z."/>
            <person name="Wang J.J."/>
            <person name="Wang S."/>
            <person name="Richards S."/>
            <person name="Song H."/>
            <person name="Zhang L."/>
            <person name="Sodergren E."/>
            <person name="Werner D."/>
            <person name="Stanke M."/>
            <person name="Morgenstern B."/>
            <person name="Solovyev V."/>
            <person name="Kosarev P."/>
            <person name="Brown G."/>
            <person name="Chen H.C."/>
            <person name="Ermolaeva O."/>
            <person name="Hlavina W."/>
            <person name="Kapustin Y."/>
            <person name="Kiryutin B."/>
            <person name="Kitts P."/>
            <person name="Maglott D."/>
            <person name="Pruitt K."/>
            <person name="Sapojnikov V."/>
            <person name="Souvorov A."/>
            <person name="Mackey A.J."/>
            <person name="Waterhouse R.M."/>
            <person name="Wyder S."/>
            <person name="Zdobnov E.M."/>
            <person name="Zdobnov E.M."/>
            <person name="Wyder S."/>
            <person name="Kriventseva E.V."/>
            <person name="Kadowaki T."/>
            <person name="Bork P."/>
            <person name="Aranda M."/>
            <person name="Bao R."/>
            <person name="Beermann A."/>
            <person name="Berns N."/>
            <person name="Bolognesi R."/>
            <person name="Bonneton F."/>
            <person name="Bopp D."/>
            <person name="Brown S.J."/>
            <person name="Bucher G."/>
            <person name="Butts T."/>
            <person name="Chaumot A."/>
            <person name="Denell R.E."/>
            <person name="Ferrier D.E."/>
            <person name="Friedrich M."/>
            <person name="Gordon C.M."/>
            <person name="Jindra M."/>
            <person name="Klingler M."/>
            <person name="Lan Q."/>
            <person name="Lattorff H.M."/>
            <person name="Laudet V."/>
            <person name="von Levetsow C."/>
            <person name="Liu Z."/>
            <person name="Lutz R."/>
            <person name="Lynch J.A."/>
            <person name="da Fonseca R.N."/>
            <person name="Posnien N."/>
            <person name="Reuter R."/>
            <person name="Roth S."/>
            <person name="Savard J."/>
            <person name="Schinko J.B."/>
            <person name="Schmitt C."/>
            <person name="Schoppmeier M."/>
            <person name="Schroder R."/>
            <person name="Shippy T.D."/>
            <person name="Simonnet F."/>
            <person name="Marques-Souza H."/>
            <person name="Tautz D."/>
            <person name="Tomoyasu Y."/>
            <person name="Trauner J."/>
            <person name="Van der Zee M."/>
            <person name="Vervoort M."/>
            <person name="Wittkopp N."/>
            <person name="Wimmer E.A."/>
            <person name="Yang X."/>
            <person name="Jones A.K."/>
            <person name="Sattelle D.B."/>
            <person name="Ebert P.R."/>
            <person name="Nelson D."/>
            <person name="Scott J.G."/>
            <person name="Beeman R.W."/>
            <person name="Muthukrishnan S."/>
            <person name="Kramer K.J."/>
            <person name="Arakane Y."/>
            <person name="Beeman R.W."/>
            <person name="Zhu Q."/>
            <person name="Hogenkamp D."/>
            <person name="Dixit R."/>
            <person name="Oppert B."/>
            <person name="Jiang H."/>
            <person name="Zou Z."/>
            <person name="Marshall J."/>
            <person name="Elpidina E."/>
            <person name="Vinokurov K."/>
            <person name="Oppert C."/>
            <person name="Zou Z."/>
            <person name="Evans J."/>
            <person name="Lu Z."/>
            <person name="Zhao P."/>
            <person name="Sumathipala N."/>
            <person name="Altincicek B."/>
            <person name="Vilcinskas A."/>
            <person name="Williams M."/>
            <person name="Hultmark D."/>
            <person name="Hetru C."/>
            <person name="Jiang H."/>
            <person name="Grimmelikhuijzen C.J."/>
            <person name="Hauser F."/>
            <person name="Cazzamali G."/>
            <person name="Williamson M."/>
            <person name="Park Y."/>
            <person name="Li B."/>
            <person name="Tanaka Y."/>
            <person name="Predel R."/>
            <person name="Neupert S."/>
            <person name="Schachtner J."/>
            <person name="Verleyen P."/>
            <person name="Raible F."/>
            <person name="Bork P."/>
            <person name="Friedrich M."/>
            <person name="Walden K.K."/>
            <person name="Robertson H.M."/>
            <person name="Angeli S."/>
            <person name="Foret S."/>
            <person name="Bucher G."/>
            <person name="Schuetz S."/>
            <person name="Maleszka R."/>
            <person name="Wimmer E.A."/>
            <person name="Beeman R.W."/>
            <person name="Lorenzen M."/>
            <person name="Tomoyasu Y."/>
            <person name="Miller S.C."/>
            <person name="Grossmann D."/>
            <person name="Bucher G."/>
        </authorList>
    </citation>
    <scope>NUCLEOTIDE SEQUENCE [LARGE SCALE GENOMIC DNA]</scope>
    <source>
        <strain evidence="14 15">Georgia GA2</strain>
    </source>
</reference>
<dbReference type="InterPro" id="IPR046906">
    <property type="entry name" value="Mab-21_HhH/H2TH-like"/>
</dbReference>
<evidence type="ECO:0000256" key="5">
    <source>
        <dbReference type="ARBA" id="ARBA00022695"/>
    </source>
</evidence>
<dbReference type="PhylomeDB" id="D2A5Z1"/>
<evidence type="ECO:0000256" key="9">
    <source>
        <dbReference type="ARBA" id="ARBA00022842"/>
    </source>
</evidence>
<dbReference type="eggNOG" id="ENOG502S61H">
    <property type="taxonomic scope" value="Eukaryota"/>
</dbReference>
<keyword evidence="9" id="KW-0460">Magnesium</keyword>
<evidence type="ECO:0000256" key="7">
    <source>
        <dbReference type="ARBA" id="ARBA00022741"/>
    </source>
</evidence>
<proteinExistence type="inferred from homology"/>
<accession>D2A5Z1</accession>
<comment type="similarity">
    <text evidence="3">Belongs to the mab-21 family.</text>
</comment>
<evidence type="ECO:0000256" key="4">
    <source>
        <dbReference type="ARBA" id="ARBA00022679"/>
    </source>
</evidence>
<dbReference type="PANTHER" id="PTHR10656">
    <property type="entry name" value="CELL FATE DETERMINING PROTEIN MAB21-RELATED"/>
    <property type="match status" value="1"/>
</dbReference>
<keyword evidence="7" id="KW-0547">Nucleotide-binding</keyword>
<keyword evidence="10" id="KW-0342">GTP-binding</keyword>
<dbReference type="PANTHER" id="PTHR10656:SF42">
    <property type="entry name" value="CYCLIC GMP-AMP SYNTHASE-LIKE PROTEIN-RELATED"/>
    <property type="match status" value="1"/>
</dbReference>
<keyword evidence="6" id="KW-0479">Metal-binding</keyword>
<dbReference type="InterPro" id="IPR046903">
    <property type="entry name" value="Mab-21-like_nuc_Trfase"/>
</dbReference>
<reference evidence="14 15" key="2">
    <citation type="journal article" date="2010" name="Nucleic Acids Res.">
        <title>BeetleBase in 2010: revisions to provide comprehensive genomic information for Tribolium castaneum.</title>
        <authorList>
            <person name="Kim H.S."/>
            <person name="Murphy T."/>
            <person name="Xia J."/>
            <person name="Caragea D."/>
            <person name="Park Y."/>
            <person name="Beeman R.W."/>
            <person name="Lorenzen M.D."/>
            <person name="Butcher S."/>
            <person name="Manak J.R."/>
            <person name="Brown S.J."/>
        </authorList>
    </citation>
    <scope>GENOME REANNOTATION</scope>
    <source>
        <strain evidence="14 15">Georgia GA2</strain>
    </source>
</reference>
<dbReference type="Gene3D" id="1.10.1410.40">
    <property type="match status" value="1"/>
</dbReference>
<gene>
    <name evidence="14" type="primary">AUGUSTUS-3.0.2_15619</name>
    <name evidence="14" type="ORF">TcasGA2_TC015619</name>
</gene>
<feature type="domain" description="Mab-21-like nucleotidyltransferase" evidence="12">
    <location>
        <begin position="74"/>
        <end position="255"/>
    </location>
</feature>
<dbReference type="GO" id="GO:0046872">
    <property type="term" value="F:metal ion binding"/>
    <property type="evidence" value="ECO:0007669"/>
    <property type="project" value="UniProtKB-KW"/>
</dbReference>
<dbReference type="InterPro" id="IPR024810">
    <property type="entry name" value="MAB21L/cGLR"/>
</dbReference>
<evidence type="ECO:0000256" key="6">
    <source>
        <dbReference type="ARBA" id="ARBA00022723"/>
    </source>
</evidence>
<evidence type="ECO:0000256" key="10">
    <source>
        <dbReference type="ARBA" id="ARBA00023134"/>
    </source>
</evidence>
<dbReference type="Pfam" id="PF20266">
    <property type="entry name" value="Mab-21_C"/>
    <property type="match status" value="1"/>
</dbReference>
<evidence type="ECO:0000256" key="8">
    <source>
        <dbReference type="ARBA" id="ARBA00022840"/>
    </source>
</evidence>
<dbReference type="Gene3D" id="3.30.460.90">
    <property type="match status" value="1"/>
</dbReference>
<dbReference type="OMA" id="ANGHNIF"/>
<keyword evidence="11" id="KW-0464">Manganese</keyword>
<comment type="cofactor">
    <cofactor evidence="1">
        <name>Mn(2+)</name>
        <dbReference type="ChEBI" id="CHEBI:29035"/>
    </cofactor>
</comment>
<dbReference type="Proteomes" id="UP000007266">
    <property type="component" value="Linkage group 6"/>
</dbReference>
<dbReference type="EMBL" id="KQ971345">
    <property type="protein sequence ID" value="EFA05440.1"/>
    <property type="molecule type" value="Genomic_DNA"/>
</dbReference>
<feature type="domain" description="Mab-21-like HhH/H2TH-like" evidence="13">
    <location>
        <begin position="259"/>
        <end position="353"/>
    </location>
</feature>
<dbReference type="HOGENOM" id="CLU_034978_1_0_1"/>
<dbReference type="GO" id="GO:0016779">
    <property type="term" value="F:nucleotidyltransferase activity"/>
    <property type="evidence" value="ECO:0007669"/>
    <property type="project" value="UniProtKB-KW"/>
</dbReference>
<dbReference type="AlphaFoldDB" id="D2A5Z1"/>